<feature type="transmembrane region" description="Helical" evidence="1">
    <location>
        <begin position="384"/>
        <end position="407"/>
    </location>
</feature>
<dbReference type="RefSeq" id="WP_188921960.1">
    <property type="nucleotide sequence ID" value="NZ_BMPZ01000009.1"/>
</dbReference>
<protein>
    <submittedName>
        <fullName evidence="3">Membrane protein</fullName>
    </submittedName>
</protein>
<feature type="transmembrane region" description="Helical" evidence="1">
    <location>
        <begin position="171"/>
        <end position="193"/>
    </location>
</feature>
<evidence type="ECO:0000313" key="4">
    <source>
        <dbReference type="Proteomes" id="UP000613743"/>
    </source>
</evidence>
<dbReference type="EMBL" id="BMPZ01000009">
    <property type="protein sequence ID" value="GGI88720.1"/>
    <property type="molecule type" value="Genomic_DNA"/>
</dbReference>
<dbReference type="Proteomes" id="UP000613743">
    <property type="component" value="Unassembled WGS sequence"/>
</dbReference>
<feature type="transmembrane region" description="Helical" evidence="1">
    <location>
        <begin position="46"/>
        <end position="63"/>
    </location>
</feature>
<dbReference type="GO" id="GO:0005886">
    <property type="term" value="C:plasma membrane"/>
    <property type="evidence" value="ECO:0007669"/>
    <property type="project" value="TreeGrafter"/>
</dbReference>
<name>A0A917NE17_9GAMM</name>
<dbReference type="PIRSF" id="PIRSF036542">
    <property type="entry name" value="SpmA_SpmB"/>
    <property type="match status" value="1"/>
</dbReference>
<dbReference type="Pfam" id="PF07670">
    <property type="entry name" value="Gate"/>
    <property type="match status" value="2"/>
</dbReference>
<comment type="caution">
    <text evidence="3">The sequence shown here is derived from an EMBL/GenBank/DDBJ whole genome shotgun (WGS) entry which is preliminary data.</text>
</comment>
<feature type="transmembrane region" description="Helical" evidence="1">
    <location>
        <begin position="275"/>
        <end position="293"/>
    </location>
</feature>
<proteinExistence type="predicted"/>
<dbReference type="InterPro" id="IPR052549">
    <property type="entry name" value="SpmB"/>
</dbReference>
<organism evidence="3 4">
    <name type="scientific">Shewanella gelidii</name>
    <dbReference type="NCBI Taxonomy" id="1642821"/>
    <lineage>
        <taxon>Bacteria</taxon>
        <taxon>Pseudomonadati</taxon>
        <taxon>Pseudomonadota</taxon>
        <taxon>Gammaproteobacteria</taxon>
        <taxon>Alteromonadales</taxon>
        <taxon>Shewanellaceae</taxon>
        <taxon>Shewanella</taxon>
    </lineage>
</organism>
<keyword evidence="4" id="KW-1185">Reference proteome</keyword>
<gene>
    <name evidence="3" type="ORF">GCM10009332_27690</name>
</gene>
<feature type="transmembrane region" description="Helical" evidence="1">
    <location>
        <begin position="235"/>
        <end position="254"/>
    </location>
</feature>
<feature type="transmembrane region" description="Helical" evidence="1">
    <location>
        <begin position="139"/>
        <end position="159"/>
    </location>
</feature>
<evidence type="ECO:0000256" key="1">
    <source>
        <dbReference type="SAM" id="Phobius"/>
    </source>
</evidence>
<dbReference type="InterPro" id="IPR011642">
    <property type="entry name" value="Gate_dom"/>
</dbReference>
<keyword evidence="1" id="KW-0812">Transmembrane</keyword>
<dbReference type="AlphaFoldDB" id="A0A917NE17"/>
<dbReference type="InterPro" id="IPR011415">
    <property type="entry name" value="SpmA_SpmB"/>
</dbReference>
<keyword evidence="1" id="KW-0472">Membrane</keyword>
<reference evidence="3" key="1">
    <citation type="journal article" date="2014" name="Int. J. Syst. Evol. Microbiol.">
        <title>Complete genome sequence of Corynebacterium casei LMG S-19264T (=DSM 44701T), isolated from a smear-ripened cheese.</title>
        <authorList>
            <consortium name="US DOE Joint Genome Institute (JGI-PGF)"/>
            <person name="Walter F."/>
            <person name="Albersmeier A."/>
            <person name="Kalinowski J."/>
            <person name="Ruckert C."/>
        </authorList>
    </citation>
    <scope>NUCLEOTIDE SEQUENCE</scope>
    <source>
        <strain evidence="3">JCM 30804</strain>
    </source>
</reference>
<evidence type="ECO:0000313" key="3">
    <source>
        <dbReference type="EMBL" id="GGI88720.1"/>
    </source>
</evidence>
<evidence type="ECO:0000259" key="2">
    <source>
        <dbReference type="Pfam" id="PF07670"/>
    </source>
</evidence>
<feature type="domain" description="Nucleoside transporter/FeoB GTPase Gate" evidence="2">
    <location>
        <begin position="275"/>
        <end position="378"/>
    </location>
</feature>
<sequence length="408" mass="43586">MLNRVWFVFFITAAIAIILQLFSGNSQVLSASVDAIFSSAKLAAEIAIGLVGVLSLWMGLMRIGEKAGLVSRFAQVLEPLLSRLMPEVPRGHPAFGSVTMNLTANFLGLDNAATPLGLKAMQDLQTLNPNKQTATNAQILFLVLNTSSVTLVPVTVFLYRAQQGAAAPTDVFLPILLATTASTLVGLSVVAWFQRIRLMNAVVLGYGALLLSSLATLLMVLGASTTTFISEFSAIAGNGILLCLIFSFVLIAAFKKVAIYDEFVEGAKEGFQLSINLIPYLLAMLLAIALLRASGALDYVLQLLAYCVQAFGGDIRFVDAMPTGLMKPFSGSGARAMMLETMSHYGPDSFAGRLAAVFQGSTETTFYVLAVYFGSVGIRYTRHALTCGLVADAAGLITAIFVCYWFYG</sequence>
<dbReference type="PANTHER" id="PTHR35793">
    <property type="entry name" value="INNER MEMBRANE PROTEIN YJIG"/>
    <property type="match status" value="1"/>
</dbReference>
<dbReference type="PANTHER" id="PTHR35793:SF2">
    <property type="entry name" value="INNER MEMBRANE PROTEIN YJIG"/>
    <property type="match status" value="1"/>
</dbReference>
<feature type="transmembrane region" description="Helical" evidence="1">
    <location>
        <begin position="200"/>
        <end position="223"/>
    </location>
</feature>
<feature type="domain" description="Nucleoside transporter/FeoB GTPase Gate" evidence="2">
    <location>
        <begin position="48"/>
        <end position="157"/>
    </location>
</feature>
<accession>A0A917NE17</accession>
<reference evidence="3" key="2">
    <citation type="submission" date="2020-09" db="EMBL/GenBank/DDBJ databases">
        <authorList>
            <person name="Sun Q."/>
            <person name="Ohkuma M."/>
        </authorList>
    </citation>
    <scope>NUCLEOTIDE SEQUENCE</scope>
    <source>
        <strain evidence="3">JCM 30804</strain>
    </source>
</reference>
<keyword evidence="1" id="KW-1133">Transmembrane helix</keyword>